<dbReference type="SUPFAM" id="SSF54373">
    <property type="entry name" value="FAD-linked reductases, C-terminal domain"/>
    <property type="match status" value="1"/>
</dbReference>
<evidence type="ECO:0000259" key="5">
    <source>
        <dbReference type="Pfam" id="PF21162"/>
    </source>
</evidence>
<dbReference type="PANTHER" id="PTHR43624">
    <property type="entry name" value="ELECTRON TRANSFER FLAVOPROTEIN-QUINONE OXIDOREDUCTASE YDIS-RELATED"/>
    <property type="match status" value="1"/>
</dbReference>
<dbReference type="Pfam" id="PF21162">
    <property type="entry name" value="ETFQO_UQ-bd"/>
    <property type="match status" value="1"/>
</dbReference>
<comment type="cofactor">
    <cofactor evidence="1">
        <name>FAD</name>
        <dbReference type="ChEBI" id="CHEBI:57692"/>
    </cofactor>
</comment>
<gene>
    <name evidence="6" type="ORF">FIC87_15155</name>
</gene>
<keyword evidence="3" id="KW-0274">FAD</keyword>
<dbReference type="InterPro" id="IPR039651">
    <property type="entry name" value="FixC-like"/>
</dbReference>
<feature type="non-terminal residue" evidence="6">
    <location>
        <position position="90"/>
    </location>
</feature>
<feature type="domain" description="ETF-QO/FixC ubiquinone-binding" evidence="5">
    <location>
        <begin position="13"/>
        <end position="72"/>
    </location>
</feature>
<feature type="non-terminal residue" evidence="6">
    <location>
        <position position="1"/>
    </location>
</feature>
<dbReference type="Gene3D" id="3.30.9.90">
    <property type="match status" value="1"/>
</dbReference>
<sequence length="90" mass="9575">AAMLFVGDCTHGNVGGGFLYTNKESISLGLVATISTAMDASNPYPAYQMLEDFKNHPAVAPIIRGAKLVEHSGHMVPEGGYGMVPKYVFD</sequence>
<name>A0A5C5BQX2_EGGLN</name>
<dbReference type="AlphaFoldDB" id="A0A5C5BQX2"/>
<evidence type="ECO:0000256" key="4">
    <source>
        <dbReference type="ARBA" id="ARBA00023002"/>
    </source>
</evidence>
<evidence type="ECO:0000256" key="3">
    <source>
        <dbReference type="ARBA" id="ARBA00022827"/>
    </source>
</evidence>
<comment type="caution">
    <text evidence="6">The sequence shown here is derived from an EMBL/GenBank/DDBJ whole genome shotgun (WGS) entry which is preliminary data.</text>
</comment>
<dbReference type="Proteomes" id="UP000312594">
    <property type="component" value="Unassembled WGS sequence"/>
</dbReference>
<proteinExistence type="predicted"/>
<accession>A0A5C5BQX2</accession>
<organism evidence="6 7">
    <name type="scientific">Eggerthella lenta</name>
    <name type="common">Eubacterium lentum</name>
    <dbReference type="NCBI Taxonomy" id="84112"/>
    <lineage>
        <taxon>Bacteria</taxon>
        <taxon>Bacillati</taxon>
        <taxon>Actinomycetota</taxon>
        <taxon>Coriobacteriia</taxon>
        <taxon>Eggerthellales</taxon>
        <taxon>Eggerthellaceae</taxon>
        <taxon>Eggerthella</taxon>
    </lineage>
</organism>
<reference evidence="6 7" key="1">
    <citation type="journal article" date="2005" name="Appl. Environ. Microbiol.">
        <title>Intestinal bacterial communities that produce active estrogen-like compounds enterodiol and enterolactone in humans.</title>
        <authorList>
            <person name="Clavel T."/>
            <person name="Henderson G."/>
            <person name="Alpert C.A."/>
            <person name="Philippe C."/>
            <person name="Rigottier-Gois L."/>
            <person name="Dore J."/>
            <person name="Blaut M."/>
        </authorList>
    </citation>
    <scope>NUCLEOTIDE SEQUENCE [LARGE SCALE GENOMIC DNA]</scope>
    <source>
        <strain evidence="6 7">SECO-MT75m2</strain>
    </source>
</reference>
<evidence type="ECO:0000313" key="7">
    <source>
        <dbReference type="Proteomes" id="UP000312594"/>
    </source>
</evidence>
<keyword evidence="4" id="KW-0560">Oxidoreductase</keyword>
<keyword evidence="2" id="KW-0285">Flavoprotein</keyword>
<dbReference type="PANTHER" id="PTHR43624:SF2">
    <property type="entry name" value="ELECTRON TRANSFER FLAVOPROTEIN-QUINONE OXIDOREDUCTASE YDIS-RELATED"/>
    <property type="match status" value="1"/>
</dbReference>
<dbReference type="GO" id="GO:0016491">
    <property type="term" value="F:oxidoreductase activity"/>
    <property type="evidence" value="ECO:0007669"/>
    <property type="project" value="UniProtKB-KW"/>
</dbReference>
<dbReference type="EMBL" id="VEVP01000119">
    <property type="protein sequence ID" value="TNU87649.1"/>
    <property type="molecule type" value="Genomic_DNA"/>
</dbReference>
<dbReference type="InterPro" id="IPR049398">
    <property type="entry name" value="ETF-QO/FixC_UQ-bd"/>
</dbReference>
<protein>
    <submittedName>
        <fullName evidence="6">FAD-dependent oxidoreductase</fullName>
    </submittedName>
</protein>
<evidence type="ECO:0000256" key="1">
    <source>
        <dbReference type="ARBA" id="ARBA00001974"/>
    </source>
</evidence>
<evidence type="ECO:0000256" key="2">
    <source>
        <dbReference type="ARBA" id="ARBA00022630"/>
    </source>
</evidence>
<evidence type="ECO:0000313" key="6">
    <source>
        <dbReference type="EMBL" id="TNU87649.1"/>
    </source>
</evidence>